<protein>
    <submittedName>
        <fullName evidence="1">Uncharacterized protein</fullName>
    </submittedName>
</protein>
<organism evidence="1">
    <name type="scientific">Arundo donax</name>
    <name type="common">Giant reed</name>
    <name type="synonym">Donax arundinaceus</name>
    <dbReference type="NCBI Taxonomy" id="35708"/>
    <lineage>
        <taxon>Eukaryota</taxon>
        <taxon>Viridiplantae</taxon>
        <taxon>Streptophyta</taxon>
        <taxon>Embryophyta</taxon>
        <taxon>Tracheophyta</taxon>
        <taxon>Spermatophyta</taxon>
        <taxon>Magnoliopsida</taxon>
        <taxon>Liliopsida</taxon>
        <taxon>Poales</taxon>
        <taxon>Poaceae</taxon>
        <taxon>PACMAD clade</taxon>
        <taxon>Arundinoideae</taxon>
        <taxon>Arundineae</taxon>
        <taxon>Arundo</taxon>
    </lineage>
</organism>
<dbReference type="AlphaFoldDB" id="A0A0A8YK32"/>
<evidence type="ECO:0000313" key="1">
    <source>
        <dbReference type="EMBL" id="JAD25620.1"/>
    </source>
</evidence>
<reference evidence="1" key="1">
    <citation type="submission" date="2014-09" db="EMBL/GenBank/DDBJ databases">
        <authorList>
            <person name="Magalhaes I.L.F."/>
            <person name="Oliveira U."/>
            <person name="Santos F.R."/>
            <person name="Vidigal T.H.D.A."/>
            <person name="Brescovit A.D."/>
            <person name="Santos A.J."/>
        </authorList>
    </citation>
    <scope>NUCLEOTIDE SEQUENCE</scope>
    <source>
        <tissue evidence="1">Shoot tissue taken approximately 20 cm above the soil surface</tissue>
    </source>
</reference>
<reference evidence="1" key="2">
    <citation type="journal article" date="2015" name="Data Brief">
        <title>Shoot transcriptome of the giant reed, Arundo donax.</title>
        <authorList>
            <person name="Barrero R.A."/>
            <person name="Guerrero F.D."/>
            <person name="Moolhuijzen P."/>
            <person name="Goolsby J.A."/>
            <person name="Tidwell J."/>
            <person name="Bellgard S.E."/>
            <person name="Bellgard M.I."/>
        </authorList>
    </citation>
    <scope>NUCLEOTIDE SEQUENCE</scope>
    <source>
        <tissue evidence="1">Shoot tissue taken approximately 20 cm above the soil surface</tissue>
    </source>
</reference>
<proteinExistence type="predicted"/>
<accession>A0A0A8YK32</accession>
<sequence>MLIVSRGVVISTQPQHS</sequence>
<name>A0A0A8YK32_ARUDO</name>
<dbReference type="EMBL" id="GBRH01272275">
    <property type="protein sequence ID" value="JAD25620.1"/>
    <property type="molecule type" value="Transcribed_RNA"/>
</dbReference>